<accession>A0A383EGB0</accession>
<protein>
    <recommendedName>
        <fullName evidence="2">Secretion system C-terminal sorting domain-containing protein</fullName>
    </recommendedName>
</protein>
<dbReference type="EMBL" id="UINC01225401">
    <property type="protein sequence ID" value="SVE55453.1"/>
    <property type="molecule type" value="Genomic_DNA"/>
</dbReference>
<name>A0A383EGB0_9ZZZZ</name>
<reference evidence="1" key="1">
    <citation type="submission" date="2018-05" db="EMBL/GenBank/DDBJ databases">
        <authorList>
            <person name="Lanie J.A."/>
            <person name="Ng W.-L."/>
            <person name="Kazmierczak K.M."/>
            <person name="Andrzejewski T.M."/>
            <person name="Davidsen T.M."/>
            <person name="Wayne K.J."/>
            <person name="Tettelin H."/>
            <person name="Glass J.I."/>
            <person name="Rusch D."/>
            <person name="Podicherti R."/>
            <person name="Tsui H.-C.T."/>
            <person name="Winkler M.E."/>
        </authorList>
    </citation>
    <scope>NUCLEOTIDE SEQUENCE</scope>
</reference>
<gene>
    <name evidence="1" type="ORF">METZ01_LOCUS508307</name>
</gene>
<dbReference type="Gene3D" id="2.60.40.4070">
    <property type="match status" value="1"/>
</dbReference>
<proteinExistence type="predicted"/>
<evidence type="ECO:0000313" key="1">
    <source>
        <dbReference type="EMBL" id="SVE55453.1"/>
    </source>
</evidence>
<evidence type="ECO:0008006" key="2">
    <source>
        <dbReference type="Google" id="ProtNLM"/>
    </source>
</evidence>
<organism evidence="1">
    <name type="scientific">marine metagenome</name>
    <dbReference type="NCBI Taxonomy" id="408172"/>
    <lineage>
        <taxon>unclassified sequences</taxon>
        <taxon>metagenomes</taxon>
        <taxon>ecological metagenomes</taxon>
    </lineage>
</organism>
<dbReference type="AlphaFoldDB" id="A0A383EGB0"/>
<feature type="non-terminal residue" evidence="1">
    <location>
        <position position="1"/>
    </location>
</feature>
<sequence>QGRLVETLTDRHMEAGYHSVVWNADSQSSGMYFVKMLASEYLKTQTIMLVK</sequence>